<dbReference type="SUPFAM" id="SSF55729">
    <property type="entry name" value="Acyl-CoA N-acyltransferases (Nat)"/>
    <property type="match status" value="1"/>
</dbReference>
<protein>
    <submittedName>
        <fullName evidence="2">GNAT family N-acetyltransferase</fullName>
    </submittedName>
</protein>
<evidence type="ECO:0000259" key="1">
    <source>
        <dbReference type="PROSITE" id="PS51186"/>
    </source>
</evidence>
<dbReference type="Pfam" id="PF00583">
    <property type="entry name" value="Acetyltransf_1"/>
    <property type="match status" value="1"/>
</dbReference>
<dbReference type="InterPro" id="IPR000182">
    <property type="entry name" value="GNAT_dom"/>
</dbReference>
<accession>A0A2K9MFE1</accession>
<dbReference type="OrthoDB" id="7301318at2"/>
<sequence length="245" mass="26390">MSEADRLDRALEASWPASDYAEAGAFRVGRAGADPALGAAALRSRDAAWQDEDLQLAFDLHAGWQQPPIFRLPDDADPALVAALTQRGLRPAREMRILAVGIDRLTTQPVPRVTSFAVWPPLAIQRDLWAEMGLDAARQAIMDRVALPKSAILGRTDDRAAGVAFVAASDGLAVLHALEIVPSLRRQGLAGWMMREAGFWATAQGCDRLCLAVAADNAAAIALYRKLEFQDAGGFCYFAPPGTRL</sequence>
<dbReference type="Gene3D" id="3.40.630.30">
    <property type="match status" value="1"/>
</dbReference>
<dbReference type="GO" id="GO:0016747">
    <property type="term" value="F:acyltransferase activity, transferring groups other than amino-acyl groups"/>
    <property type="evidence" value="ECO:0007669"/>
    <property type="project" value="InterPro"/>
</dbReference>
<gene>
    <name evidence="2" type="ORF">CYR75_08555</name>
</gene>
<dbReference type="Proteomes" id="UP000234882">
    <property type="component" value="Chromosome"/>
</dbReference>
<dbReference type="CDD" id="cd04301">
    <property type="entry name" value="NAT_SF"/>
    <property type="match status" value="1"/>
</dbReference>
<evidence type="ECO:0000313" key="3">
    <source>
        <dbReference type="Proteomes" id="UP000234882"/>
    </source>
</evidence>
<keyword evidence="3" id="KW-1185">Reference proteome</keyword>
<evidence type="ECO:0000313" key="2">
    <source>
        <dbReference type="EMBL" id="AUM74314.1"/>
    </source>
</evidence>
<name>A0A2K9MFE1_9RHOB</name>
<dbReference type="KEGG" id="paru:CYR75_08555"/>
<dbReference type="AlphaFoldDB" id="A0A2K9MFE1"/>
<proteinExistence type="predicted"/>
<dbReference type="EMBL" id="CP025583">
    <property type="protein sequence ID" value="AUM74314.1"/>
    <property type="molecule type" value="Genomic_DNA"/>
</dbReference>
<feature type="domain" description="N-acetyltransferase" evidence="1">
    <location>
        <begin position="108"/>
        <end position="245"/>
    </location>
</feature>
<reference evidence="3" key="1">
    <citation type="submission" date="2017-12" db="EMBL/GenBank/DDBJ databases">
        <title>Genomic analysis of Paracoccus sp. CBA4604.</title>
        <authorList>
            <person name="Roh S.W."/>
            <person name="Kim J.Y."/>
            <person name="Kim J.S."/>
        </authorList>
    </citation>
    <scope>NUCLEOTIDE SEQUENCE [LARGE SCALE GENOMIC DNA]</scope>
    <source>
        <strain evidence="3">CBA4604</strain>
    </source>
</reference>
<dbReference type="InterPro" id="IPR016181">
    <property type="entry name" value="Acyl_CoA_acyltransferase"/>
</dbReference>
<dbReference type="RefSeq" id="WP_101499660.1">
    <property type="nucleotide sequence ID" value="NZ_CP025583.1"/>
</dbReference>
<keyword evidence="2" id="KW-0808">Transferase</keyword>
<organism evidence="2 3">
    <name type="scientific">Paracoccus jeotgali</name>
    <dbReference type="NCBI Taxonomy" id="2065379"/>
    <lineage>
        <taxon>Bacteria</taxon>
        <taxon>Pseudomonadati</taxon>
        <taxon>Pseudomonadota</taxon>
        <taxon>Alphaproteobacteria</taxon>
        <taxon>Rhodobacterales</taxon>
        <taxon>Paracoccaceae</taxon>
        <taxon>Paracoccus</taxon>
    </lineage>
</organism>
<dbReference type="PROSITE" id="PS51186">
    <property type="entry name" value="GNAT"/>
    <property type="match status" value="1"/>
</dbReference>